<feature type="region of interest" description="Disordered" evidence="1">
    <location>
        <begin position="1"/>
        <end position="42"/>
    </location>
</feature>
<dbReference type="GO" id="GO:0006508">
    <property type="term" value="P:proteolysis"/>
    <property type="evidence" value="ECO:0007669"/>
    <property type="project" value="UniProtKB-KW"/>
</dbReference>
<keyword evidence="2" id="KW-0645">Protease</keyword>
<dbReference type="AlphaFoldDB" id="A0A167BB06"/>
<evidence type="ECO:0000313" key="2">
    <source>
        <dbReference type="EMBL" id="KZL81103.1"/>
    </source>
</evidence>
<organism evidence="2 3">
    <name type="scientific">Colletotrichum incanum</name>
    <name type="common">Soybean anthracnose fungus</name>
    <dbReference type="NCBI Taxonomy" id="1573173"/>
    <lineage>
        <taxon>Eukaryota</taxon>
        <taxon>Fungi</taxon>
        <taxon>Dikarya</taxon>
        <taxon>Ascomycota</taxon>
        <taxon>Pezizomycotina</taxon>
        <taxon>Sordariomycetes</taxon>
        <taxon>Hypocreomycetidae</taxon>
        <taxon>Glomerellales</taxon>
        <taxon>Glomerellaceae</taxon>
        <taxon>Colletotrichum</taxon>
        <taxon>Colletotrichum spaethianum species complex</taxon>
    </lineage>
</organism>
<reference evidence="2 3" key="1">
    <citation type="submission" date="2015-06" db="EMBL/GenBank/DDBJ databases">
        <title>Survival trade-offs in plant roots during colonization by closely related pathogenic and mutualistic fungi.</title>
        <authorList>
            <person name="Hacquard S."/>
            <person name="Kracher B."/>
            <person name="Hiruma K."/>
            <person name="Weinman A."/>
            <person name="Muench P."/>
            <person name="Garrido Oter R."/>
            <person name="Ver Loren van Themaat E."/>
            <person name="Dallerey J.-F."/>
            <person name="Damm U."/>
            <person name="Henrissat B."/>
            <person name="Lespinet O."/>
            <person name="Thon M."/>
            <person name="Kemen E."/>
            <person name="McHardy A.C."/>
            <person name="Schulze-Lefert P."/>
            <person name="O'Connell R.J."/>
        </authorList>
    </citation>
    <scope>NUCLEOTIDE SEQUENCE [LARGE SCALE GENOMIC DNA]</scope>
    <source>
        <strain evidence="2 3">MAFF 238704</strain>
    </source>
</reference>
<dbReference type="Proteomes" id="UP000076584">
    <property type="component" value="Unassembled WGS sequence"/>
</dbReference>
<dbReference type="STRING" id="1573173.A0A167BB06"/>
<dbReference type="EMBL" id="LFIW01001756">
    <property type="protein sequence ID" value="KZL81103.1"/>
    <property type="molecule type" value="Genomic_DNA"/>
</dbReference>
<dbReference type="InterPro" id="IPR038765">
    <property type="entry name" value="Papain-like_cys_pep_sf"/>
</dbReference>
<feature type="region of interest" description="Disordered" evidence="1">
    <location>
        <begin position="419"/>
        <end position="482"/>
    </location>
</feature>
<comment type="caution">
    <text evidence="2">The sequence shown here is derived from an EMBL/GenBank/DDBJ whole genome shotgun (WGS) entry which is preliminary data.</text>
</comment>
<evidence type="ECO:0000256" key="1">
    <source>
        <dbReference type="SAM" id="MobiDB-lite"/>
    </source>
</evidence>
<dbReference type="Gene3D" id="3.40.395.10">
    <property type="entry name" value="Adenoviral Proteinase, Chain A"/>
    <property type="match status" value="1"/>
</dbReference>
<dbReference type="SUPFAM" id="SSF54001">
    <property type="entry name" value="Cysteine proteinases"/>
    <property type="match status" value="1"/>
</dbReference>
<feature type="region of interest" description="Disordered" evidence="1">
    <location>
        <begin position="229"/>
        <end position="379"/>
    </location>
</feature>
<protein>
    <submittedName>
        <fullName evidence="2">Ulp1 protease family protein</fullName>
    </submittedName>
</protein>
<evidence type="ECO:0000313" key="3">
    <source>
        <dbReference type="Proteomes" id="UP000076584"/>
    </source>
</evidence>
<name>A0A167BB06_COLIC</name>
<feature type="compositionally biased region" description="Low complexity" evidence="1">
    <location>
        <begin position="337"/>
        <end position="350"/>
    </location>
</feature>
<keyword evidence="3" id="KW-1185">Reference proteome</keyword>
<keyword evidence="2" id="KW-0378">Hydrolase</keyword>
<gene>
    <name evidence="2" type="ORF">CI238_12518</name>
</gene>
<feature type="compositionally biased region" description="Pro residues" evidence="1">
    <location>
        <begin position="23"/>
        <end position="34"/>
    </location>
</feature>
<accession>A0A167BB06</accession>
<sequence>MSLKPSVSTPPPASPQSLKSFVAPPPPPPPPPAVAPTHGRRQAPVDVEPVLRLPNTMDSRAFYSDFMAELAMIPPETKPSKLAADLKNLLDDYQPNTASHVRTDFVTDSHKIRKATTLLRKDLSEEETSRLIANVNLRRRERVPAQLQRLQNLLRQLVGGPALSDGTLVTSITSIGNCQLLIRILNHVVEDGDGGAIDRLWQEPDGILCGVALTKRGLEAAWNRVRDAADNSQRDDDGFAPESREAPKNNAPKKDEAPENATPQNDEPLYNDDNMDGGDTSGSDDGRNPNAVMDDSLNVLPTADGDRSPVKDDDDAASNASAAPSPSPEFSRKMVASPVPRLLSSPPSFLNGSMADFSRSERCDRPSAAIKPQLGYPGVKHRANFNPLFSPKPEQRQFVTPFANTSAARQGPLRQDLLKTPDISSATSSKTPAADQTTKSRNDPAEPAAHVPVPVPRASVKRLGTTSESQPFPKKQRQTDPPAIDTRRLASQECLNSSIVNGAINFVVSLCPFSVQLLDSSCTDIQTSSLSPAILARLPKHPEGLIVAPLHLSDAHHWALAIPTATNVYILDSCPTKGPELAAKARHLHRLLQGSKTPGAADNDDADRVIVETLDCHRQDNDVDCGVAVIVNVCRLVAGQDRFDVPTDYVLWHRIIAALIDPAEHSEIVDKKAFAPLAEIKPSAQPLDAPLDVPNHPMSLVECSQWYEAQAARLEAFRASVTQQAGPLVTKCRASLVALRDAEGVLSGMHNAGGRNWQLGGGSMGGLRRRSDLFSDEVSEAVVSYRSIIGEINQLPFQDPDSLASLNKKMAWLLRLQQSRWMSQDRLLRVLELVRQGRSWLEKIERSGAVIMPRE</sequence>
<proteinExistence type="predicted"/>
<feature type="compositionally biased region" description="Polar residues" evidence="1">
    <location>
        <begin position="422"/>
        <end position="437"/>
    </location>
</feature>
<feature type="compositionally biased region" description="Low complexity" evidence="1">
    <location>
        <begin position="445"/>
        <end position="458"/>
    </location>
</feature>
<dbReference type="GO" id="GO:0008233">
    <property type="term" value="F:peptidase activity"/>
    <property type="evidence" value="ECO:0007669"/>
    <property type="project" value="UniProtKB-KW"/>
</dbReference>
<feature type="compositionally biased region" description="Basic and acidic residues" evidence="1">
    <location>
        <begin position="229"/>
        <end position="257"/>
    </location>
</feature>